<dbReference type="PANTHER" id="PTHR33050">
    <property type="entry name" value="REVERSE TRANSCRIPTASE DOMAIN-CONTAINING PROTEIN"/>
    <property type="match status" value="1"/>
</dbReference>
<dbReference type="EMBL" id="OU015568">
    <property type="protein sequence ID" value="CAG5089399.1"/>
    <property type="molecule type" value="Genomic_DNA"/>
</dbReference>
<dbReference type="InterPro" id="IPR052055">
    <property type="entry name" value="Hepadnavirus_pol/RT"/>
</dbReference>
<sequence>MPEKIRPLIYHFVHAGADLFLNLKRIPPKKPERFKHKELVTIWKRNEANTETLKKLGGNFKTWYNDRLRLSKFVPRPYEKIGKRFKTLSVPSQEAVKERNEEIINQITEWCDMGSISRLTDSKKCWIQAGFVLVDKPGRETRVCWNGGVLKPLQLYTFPCKLEGVGAAIQMLKKGDLLFKFDDKKGFHQLPLSEESRKMACFEWGGQVFRNNILAFGIPAAPGIYQLMNLCGVNFLRKNGVRITLYLDDRLLAITPDSDKERKELLTGEKISKEVWATVATLVALGGYVNIAKSTFTPTQRIEFLGFILDTTEETVEIPLQRWEALKTLMKDAEAKKTIQTKTLERIRGTMASMAEVLTNMRMLIRQTTILISQALREEKETCALTEEVKEEWRLWSLLEEKGLKRHWTKLNRQETGLIIYTDASSHAGAIVIEQWNLEERFAWEPDLADKHIGIKEAAAIQFTLEWYGQKLKDKRILFLCDNDSVVQGVIAGSKDPEMNKILVRIWTLAQRSNIDMKVDWVSTKKQLADGPSRNLDSREQKLTADGFAYLQSHLSDSLDVDVAATPLNAKCRDFITRRETRGAFGKDFLNFPIHELIGRKLYAFPPPKTAHRFYNRLVEIATPWALVVPCFESEPLVITEARIKGYRIFDIPADSILTPAKVKTADGYWKVASNISTIKVATNRL</sequence>
<organism evidence="4 5">
    <name type="scientific">Oikopleura dioica</name>
    <name type="common">Tunicate</name>
    <dbReference type="NCBI Taxonomy" id="34765"/>
    <lineage>
        <taxon>Eukaryota</taxon>
        <taxon>Metazoa</taxon>
        <taxon>Chordata</taxon>
        <taxon>Tunicata</taxon>
        <taxon>Appendicularia</taxon>
        <taxon>Copelata</taxon>
        <taxon>Oikopleuridae</taxon>
        <taxon>Oikopleura</taxon>
    </lineage>
</organism>
<proteinExistence type="inferred from homology"/>
<dbReference type="Proteomes" id="UP001158576">
    <property type="component" value="Chromosome PAR"/>
</dbReference>
<dbReference type="EC" id="3.1.26.4" evidence="2"/>
<comment type="similarity">
    <text evidence="1">Belongs to the beta type-B retroviral polymerase family. HERV class-II K(HML-2) pol subfamily.</text>
</comment>
<name>A0ABN7S5C1_OIKDI</name>
<evidence type="ECO:0000256" key="1">
    <source>
        <dbReference type="ARBA" id="ARBA00010879"/>
    </source>
</evidence>
<keyword evidence="5" id="KW-1185">Reference proteome</keyword>
<evidence type="ECO:0000313" key="5">
    <source>
        <dbReference type="Proteomes" id="UP001158576"/>
    </source>
</evidence>
<evidence type="ECO:0000256" key="2">
    <source>
        <dbReference type="ARBA" id="ARBA00012180"/>
    </source>
</evidence>
<dbReference type="Gene3D" id="3.10.10.10">
    <property type="entry name" value="HIV Type 1 Reverse Transcriptase, subunit A, domain 1"/>
    <property type="match status" value="1"/>
</dbReference>
<dbReference type="SUPFAM" id="SSF56672">
    <property type="entry name" value="DNA/RNA polymerases"/>
    <property type="match status" value="1"/>
</dbReference>
<accession>A0ABN7S5C1</accession>
<reference evidence="4 5" key="1">
    <citation type="submission" date="2021-04" db="EMBL/GenBank/DDBJ databases">
        <authorList>
            <person name="Bliznina A."/>
        </authorList>
    </citation>
    <scope>NUCLEOTIDE SEQUENCE [LARGE SCALE GENOMIC DNA]</scope>
</reference>
<dbReference type="Gene3D" id="3.30.70.270">
    <property type="match status" value="1"/>
</dbReference>
<dbReference type="Pfam" id="PF00078">
    <property type="entry name" value="RVT_1"/>
    <property type="match status" value="1"/>
</dbReference>
<dbReference type="PANTHER" id="PTHR33050:SF7">
    <property type="entry name" value="RIBONUCLEASE H"/>
    <property type="match status" value="1"/>
</dbReference>
<feature type="domain" description="Reverse transcriptase" evidence="3">
    <location>
        <begin position="170"/>
        <end position="309"/>
    </location>
</feature>
<dbReference type="InterPro" id="IPR000477">
    <property type="entry name" value="RT_dom"/>
</dbReference>
<dbReference type="CDD" id="cd09275">
    <property type="entry name" value="RNase_HI_RT_DIRS1"/>
    <property type="match status" value="1"/>
</dbReference>
<gene>
    <name evidence="4" type="ORF">OKIOD_LOCUS3761</name>
</gene>
<dbReference type="InterPro" id="IPR043502">
    <property type="entry name" value="DNA/RNA_pol_sf"/>
</dbReference>
<dbReference type="InterPro" id="IPR043128">
    <property type="entry name" value="Rev_trsase/Diguanyl_cyclase"/>
</dbReference>
<evidence type="ECO:0000259" key="3">
    <source>
        <dbReference type="Pfam" id="PF00078"/>
    </source>
</evidence>
<evidence type="ECO:0000313" key="4">
    <source>
        <dbReference type="EMBL" id="CAG5089399.1"/>
    </source>
</evidence>
<protein>
    <recommendedName>
        <fullName evidence="2">ribonuclease H</fullName>
        <ecNumber evidence="2">3.1.26.4</ecNumber>
    </recommendedName>
</protein>